<dbReference type="STRING" id="1619100.UT34_C0001G0164"/>
<organism evidence="6 7">
    <name type="scientific">candidate division WS6 bacterium GW2011_GWF2_39_15</name>
    <dbReference type="NCBI Taxonomy" id="1619100"/>
    <lineage>
        <taxon>Bacteria</taxon>
        <taxon>Candidatus Dojkabacteria</taxon>
    </lineage>
</organism>
<dbReference type="EMBL" id="LBWK01000001">
    <property type="protein sequence ID" value="KKR06124.1"/>
    <property type="molecule type" value="Genomic_DNA"/>
</dbReference>
<dbReference type="GO" id="GO:0046873">
    <property type="term" value="F:metal ion transmembrane transporter activity"/>
    <property type="evidence" value="ECO:0007669"/>
    <property type="project" value="InterPro"/>
</dbReference>
<dbReference type="Proteomes" id="UP000034799">
    <property type="component" value="Unassembled WGS sequence"/>
</dbReference>
<evidence type="ECO:0000256" key="5">
    <source>
        <dbReference type="SAM" id="Phobius"/>
    </source>
</evidence>
<dbReference type="Pfam" id="PF02535">
    <property type="entry name" value="Zip"/>
    <property type="match status" value="2"/>
</dbReference>
<feature type="transmembrane region" description="Helical" evidence="5">
    <location>
        <begin position="222"/>
        <end position="239"/>
    </location>
</feature>
<keyword evidence="2 5" id="KW-0812">Transmembrane</keyword>
<feature type="transmembrane region" description="Helical" evidence="5">
    <location>
        <begin position="66"/>
        <end position="84"/>
    </location>
</feature>
<sequence length="241" mass="26511">MFLYILIITILISSLSYIALLLLNLKRNLLHDVTDYLIALSAGTMIGTAFLHLIPESIPLLGGENTFVLILISFLFFFIIEKAIHWHHSHNSSEYKNTTGHMNLIGDALHNFIDGILIAGTFAIDIRLGVLTSLSVALHELPQELGDYGVLIHAGWGKIKALKANILVSVTMIFGGLLGYFLSTLFGAIIPYLSIIAAGGFIYISASDLIPQLKSENKIIRSIFHIGIFSLGILLTYAFRD</sequence>
<evidence type="ECO:0000313" key="7">
    <source>
        <dbReference type="Proteomes" id="UP000034799"/>
    </source>
</evidence>
<evidence type="ECO:0000256" key="4">
    <source>
        <dbReference type="ARBA" id="ARBA00023136"/>
    </source>
</evidence>
<keyword evidence="3 5" id="KW-1133">Transmembrane helix</keyword>
<evidence type="ECO:0000256" key="2">
    <source>
        <dbReference type="ARBA" id="ARBA00022692"/>
    </source>
</evidence>
<dbReference type="GO" id="GO:0016020">
    <property type="term" value="C:membrane"/>
    <property type="evidence" value="ECO:0007669"/>
    <property type="project" value="UniProtKB-SubCell"/>
</dbReference>
<protein>
    <submittedName>
        <fullName evidence="6">Zinc/iron permease</fullName>
    </submittedName>
</protein>
<dbReference type="PANTHER" id="PTHR16950">
    <property type="entry name" value="ZINC TRANSPORTER SLC39A7 HISTIDINE-RICH MEMBRANE PROTEIN KE4"/>
    <property type="match status" value="1"/>
</dbReference>
<gene>
    <name evidence="6" type="ORF">UT34_C0001G0164</name>
</gene>
<comment type="caution">
    <text evidence="6">The sequence shown here is derived from an EMBL/GenBank/DDBJ whole genome shotgun (WGS) entry which is preliminary data.</text>
</comment>
<feature type="transmembrane region" description="Helical" evidence="5">
    <location>
        <begin position="36"/>
        <end position="54"/>
    </location>
</feature>
<comment type="subcellular location">
    <subcellularLocation>
        <location evidence="1">Membrane</location>
        <topology evidence="1">Multi-pass membrane protein</topology>
    </subcellularLocation>
</comment>
<evidence type="ECO:0000313" key="6">
    <source>
        <dbReference type="EMBL" id="KKR06124.1"/>
    </source>
</evidence>
<evidence type="ECO:0000256" key="1">
    <source>
        <dbReference type="ARBA" id="ARBA00004141"/>
    </source>
</evidence>
<evidence type="ECO:0000256" key="3">
    <source>
        <dbReference type="ARBA" id="ARBA00022989"/>
    </source>
</evidence>
<accession>A0A0G0MQ26</accession>
<dbReference type="PANTHER" id="PTHR16950:SF16">
    <property type="entry name" value="ZINC TRANSPORTER ZIP13"/>
    <property type="match status" value="1"/>
</dbReference>
<reference evidence="6 7" key="1">
    <citation type="journal article" date="2015" name="Nature">
        <title>rRNA introns, odd ribosomes, and small enigmatic genomes across a large radiation of phyla.</title>
        <authorList>
            <person name="Brown C.T."/>
            <person name="Hug L.A."/>
            <person name="Thomas B.C."/>
            <person name="Sharon I."/>
            <person name="Castelle C.J."/>
            <person name="Singh A."/>
            <person name="Wilkins M.J."/>
            <person name="Williams K.H."/>
            <person name="Banfield J.F."/>
        </authorList>
    </citation>
    <scope>NUCLEOTIDE SEQUENCE [LARGE SCALE GENOMIC DNA]</scope>
</reference>
<feature type="transmembrane region" description="Helical" evidence="5">
    <location>
        <begin position="189"/>
        <end position="210"/>
    </location>
</feature>
<feature type="transmembrane region" description="Helical" evidence="5">
    <location>
        <begin position="6"/>
        <end position="24"/>
    </location>
</feature>
<feature type="transmembrane region" description="Helical" evidence="5">
    <location>
        <begin position="164"/>
        <end position="183"/>
    </location>
</feature>
<dbReference type="InterPro" id="IPR003689">
    <property type="entry name" value="ZIP"/>
</dbReference>
<name>A0A0G0MQ26_9BACT</name>
<keyword evidence="4 5" id="KW-0472">Membrane</keyword>
<dbReference type="AlphaFoldDB" id="A0A0G0MQ26"/>
<proteinExistence type="predicted"/>